<keyword evidence="3" id="KW-1003">Cell membrane</keyword>
<dbReference type="EMBL" id="BA000002">
    <property type="protein sequence ID" value="BAA79258.1"/>
    <property type="molecule type" value="Genomic_DNA"/>
</dbReference>
<dbReference type="STRING" id="272557.APE_0303"/>
<comment type="subcellular location">
    <subcellularLocation>
        <location evidence="1 7">Cell membrane</location>
        <topology evidence="1 7">Multi-pass membrane protein</topology>
    </subcellularLocation>
</comment>
<feature type="transmembrane region" description="Helical" evidence="7">
    <location>
        <begin position="209"/>
        <end position="228"/>
    </location>
</feature>
<dbReference type="Pfam" id="PF00528">
    <property type="entry name" value="BPD_transp_1"/>
    <property type="match status" value="1"/>
</dbReference>
<keyword evidence="4 7" id="KW-0812">Transmembrane</keyword>
<feature type="transmembrane region" description="Helical" evidence="7">
    <location>
        <begin position="101"/>
        <end position="122"/>
    </location>
</feature>
<gene>
    <name evidence="9" type="ordered locus">APE_0303</name>
</gene>
<evidence type="ECO:0000259" key="8">
    <source>
        <dbReference type="PROSITE" id="PS50928"/>
    </source>
</evidence>
<feature type="transmembrane region" description="Helical" evidence="7">
    <location>
        <begin position="309"/>
        <end position="335"/>
    </location>
</feature>
<keyword evidence="10" id="KW-1185">Reference proteome</keyword>
<dbReference type="PIR" id="F72720">
    <property type="entry name" value="F72720"/>
</dbReference>
<feature type="transmembrane region" description="Helical" evidence="7">
    <location>
        <begin position="134"/>
        <end position="156"/>
    </location>
</feature>
<evidence type="ECO:0000256" key="4">
    <source>
        <dbReference type="ARBA" id="ARBA00022692"/>
    </source>
</evidence>
<feature type="domain" description="ABC transmembrane type-1" evidence="8">
    <location>
        <begin position="95"/>
        <end position="332"/>
    </location>
</feature>
<dbReference type="RefSeq" id="WP_010865652.1">
    <property type="nucleotide sequence ID" value="NC_000854.2"/>
</dbReference>
<keyword evidence="2 7" id="KW-0813">Transport</keyword>
<evidence type="ECO:0000313" key="9">
    <source>
        <dbReference type="EMBL" id="BAA79258.1"/>
    </source>
</evidence>
<proteinExistence type="inferred from homology"/>
<dbReference type="Pfam" id="PF19300">
    <property type="entry name" value="BPD_transp_1_N"/>
    <property type="match status" value="1"/>
</dbReference>
<name>Q9YFD8_AERPE</name>
<feature type="transmembrane region" description="Helical" evidence="7">
    <location>
        <begin position="7"/>
        <end position="27"/>
    </location>
</feature>
<feature type="transmembrane region" description="Helical" evidence="7">
    <location>
        <begin position="264"/>
        <end position="289"/>
    </location>
</feature>
<dbReference type="InterPro" id="IPR000515">
    <property type="entry name" value="MetI-like"/>
</dbReference>
<sequence length="342" mass="38751">MLIKYIIYRFLSAIPTLFGLSILVFILTRLVGDPAAIYIHPDMTPEDVQRVRELYHFDDPLYVQYIYWLKGVLQGDLGYSVTANMPVTEAIKSFLPATLELALYAFTLSIIVGVYLGTKAAANKDKLIDHLTRLLALSGYSMPVFWLALMLLYLFYNVLDFVGPGRLSLEVRFKYMPPYGDFKFYTGLLTIDALLNRNIEVFIDAVKHLIPPVLTQTYIHIAIFIRVLRSSMIEEMNKEYVDFALSKGLRREVVLKDYVRRNSYISLVNVAGLQFVGLMSGVVLTETVFNWPGLGRFAANAAIQLDPAAVVGFTLFVGTLFIVVNLAVDILLAYLDPRIRYE</sequence>
<dbReference type="Gene3D" id="1.10.3720.10">
    <property type="entry name" value="MetI-like"/>
    <property type="match status" value="1"/>
</dbReference>
<dbReference type="AlphaFoldDB" id="Q9YFD8"/>
<dbReference type="KEGG" id="ape:APE_0303"/>
<dbReference type="CDD" id="cd06261">
    <property type="entry name" value="TM_PBP2"/>
    <property type="match status" value="1"/>
</dbReference>
<dbReference type="SUPFAM" id="SSF161098">
    <property type="entry name" value="MetI-like"/>
    <property type="match status" value="1"/>
</dbReference>
<dbReference type="eggNOG" id="arCOG00751">
    <property type="taxonomic scope" value="Archaea"/>
</dbReference>
<evidence type="ECO:0000313" key="10">
    <source>
        <dbReference type="Proteomes" id="UP000002518"/>
    </source>
</evidence>
<dbReference type="InterPro" id="IPR045621">
    <property type="entry name" value="BPD_transp_1_N"/>
</dbReference>
<evidence type="ECO:0000256" key="3">
    <source>
        <dbReference type="ARBA" id="ARBA00022475"/>
    </source>
</evidence>
<organism evidence="9 10">
    <name type="scientific">Aeropyrum pernix (strain ATCC 700893 / DSM 11879 / JCM 9820 / NBRC 100138 / K1)</name>
    <dbReference type="NCBI Taxonomy" id="272557"/>
    <lineage>
        <taxon>Archaea</taxon>
        <taxon>Thermoproteota</taxon>
        <taxon>Thermoprotei</taxon>
        <taxon>Desulfurococcales</taxon>
        <taxon>Desulfurococcaceae</taxon>
        <taxon>Aeropyrum</taxon>
    </lineage>
</organism>
<dbReference type="Proteomes" id="UP000002518">
    <property type="component" value="Chromosome"/>
</dbReference>
<dbReference type="GO" id="GO:0005886">
    <property type="term" value="C:plasma membrane"/>
    <property type="evidence" value="ECO:0007669"/>
    <property type="project" value="UniProtKB-SubCell"/>
</dbReference>
<dbReference type="PANTHER" id="PTHR43163:SF6">
    <property type="entry name" value="DIPEPTIDE TRANSPORT SYSTEM PERMEASE PROTEIN DPPB-RELATED"/>
    <property type="match status" value="1"/>
</dbReference>
<keyword evidence="6 7" id="KW-0472">Membrane</keyword>
<dbReference type="PROSITE" id="PS50928">
    <property type="entry name" value="ABC_TM1"/>
    <property type="match status" value="1"/>
</dbReference>
<dbReference type="PANTHER" id="PTHR43163">
    <property type="entry name" value="DIPEPTIDE TRANSPORT SYSTEM PERMEASE PROTEIN DPPB-RELATED"/>
    <property type="match status" value="1"/>
</dbReference>
<dbReference type="PATRIC" id="fig|272557.25.peg.237"/>
<dbReference type="InterPro" id="IPR035906">
    <property type="entry name" value="MetI-like_sf"/>
</dbReference>
<evidence type="ECO:0000256" key="7">
    <source>
        <dbReference type="RuleBase" id="RU363032"/>
    </source>
</evidence>
<keyword evidence="5 7" id="KW-1133">Transmembrane helix</keyword>
<dbReference type="GeneID" id="1444529"/>
<protein>
    <submittedName>
        <fullName evidence="9">ABC transporter, permease protein</fullName>
    </submittedName>
</protein>
<evidence type="ECO:0000256" key="2">
    <source>
        <dbReference type="ARBA" id="ARBA00022448"/>
    </source>
</evidence>
<dbReference type="GO" id="GO:0055085">
    <property type="term" value="P:transmembrane transport"/>
    <property type="evidence" value="ECO:0007669"/>
    <property type="project" value="InterPro"/>
</dbReference>
<dbReference type="EnsemblBacteria" id="BAA79258">
    <property type="protein sequence ID" value="BAA79258"/>
    <property type="gene ID" value="APE_0303"/>
</dbReference>
<comment type="similarity">
    <text evidence="7">Belongs to the binding-protein-dependent transport system permease family.</text>
</comment>
<evidence type="ECO:0000256" key="1">
    <source>
        <dbReference type="ARBA" id="ARBA00004651"/>
    </source>
</evidence>
<accession>Q9YFD8</accession>
<evidence type="ECO:0000256" key="5">
    <source>
        <dbReference type="ARBA" id="ARBA00022989"/>
    </source>
</evidence>
<reference evidence="9 10" key="1">
    <citation type="journal article" date="1999" name="DNA Res.">
        <title>Complete genome sequence of an aerobic hyper-thermophilic crenarchaeon, Aeropyrum pernix K1.</title>
        <authorList>
            <person name="Kawarabayasi Y."/>
            <person name="Hino Y."/>
            <person name="Horikawa H."/>
            <person name="Yamazaki S."/>
            <person name="Haikawa Y."/>
            <person name="Jin-no K."/>
            <person name="Takahashi M."/>
            <person name="Sekine M."/>
            <person name="Baba S."/>
            <person name="Ankai A."/>
            <person name="Kosugi H."/>
            <person name="Hosoyama A."/>
            <person name="Fukui S."/>
            <person name="Nagai Y."/>
            <person name="Nishijima K."/>
            <person name="Nakazawa H."/>
            <person name="Takamiya M."/>
            <person name="Masuda S."/>
            <person name="Funahashi T."/>
            <person name="Tanaka T."/>
            <person name="Kudoh Y."/>
            <person name="Yamazaki J."/>
            <person name="Kushida N."/>
            <person name="Oguchi A."/>
            <person name="Aoki K."/>
            <person name="Kubota K."/>
            <person name="Nakamura Y."/>
            <person name="Nomura N."/>
            <person name="Sako Y."/>
            <person name="Kikuchi H."/>
        </authorList>
    </citation>
    <scope>NUCLEOTIDE SEQUENCE [LARGE SCALE GENOMIC DNA]</scope>
    <source>
        <strain evidence="10">ATCC 700893 / DSM 11879 / JCM 9820 / NBRC 100138 / K1</strain>
    </source>
</reference>
<evidence type="ECO:0000256" key="6">
    <source>
        <dbReference type="ARBA" id="ARBA00023136"/>
    </source>
</evidence>